<evidence type="ECO:0000256" key="5">
    <source>
        <dbReference type="ARBA" id="ARBA00022857"/>
    </source>
</evidence>
<protein>
    <recommendedName>
        <fullName evidence="10">Thiol-specific monooxygenase</fullName>
    </recommendedName>
</protein>
<dbReference type="InterPro" id="IPR000960">
    <property type="entry name" value="Flavin_mOase"/>
</dbReference>
<sequence length="474" mass="53496">MGSYQQPSFDVKKVAIIGAGPAGLAAAKYLTAQGTFEEIVIFEQQDRVGGIWNYFDMAQGTCVVPQESPFSPPDEPIRLMPGKAPLFTSPMYEDLHANIPVDVMRFSCQKFPEDSRLFPERYMIEDYLVRYAQDVRHLVHFSKRVNRVSLAPRDGADNWEVETEDTITGDLAKDTFDAVVVANGHYSTPYLPNIKNIKEFNEAYPGVITHSKQYRTPYTFSDQKVVVVGNGPSGLDIALQINQHCIKPARMSVRHPTSPERLAHAGCKEVAEIDEFLIEEKGVRLKDGRVESDVGAIVFCTGFLYSLPFLDDDLQHKLITSGRGVNGLYQHIFCIEHPTLVFPSLNMKAAPWPLSESQAAVISAIWSNNLQLPPQEEMETWSKKLLQEQGDALHVFKPLGDGHYINALHDWVMTADKPAKEPPRWDDELMWQRSIFLEAKTRFEKTGCTAQTLEELGYHYKPGWADEGKDDMKD</sequence>
<dbReference type="GO" id="GO:0050660">
    <property type="term" value="F:flavin adenine dinucleotide binding"/>
    <property type="evidence" value="ECO:0007669"/>
    <property type="project" value="InterPro"/>
</dbReference>
<evidence type="ECO:0000256" key="7">
    <source>
        <dbReference type="ARBA" id="ARBA00023033"/>
    </source>
</evidence>
<keyword evidence="7" id="KW-0503">Monooxygenase</keyword>
<dbReference type="InterPro" id="IPR050346">
    <property type="entry name" value="FMO-like"/>
</dbReference>
<evidence type="ECO:0000256" key="3">
    <source>
        <dbReference type="ARBA" id="ARBA00022630"/>
    </source>
</evidence>
<dbReference type="SUPFAM" id="SSF51905">
    <property type="entry name" value="FAD/NAD(P)-binding domain"/>
    <property type="match status" value="2"/>
</dbReference>
<dbReference type="Proteomes" id="UP000777438">
    <property type="component" value="Unassembled WGS sequence"/>
</dbReference>
<dbReference type="GO" id="GO:0050661">
    <property type="term" value="F:NADP binding"/>
    <property type="evidence" value="ECO:0007669"/>
    <property type="project" value="InterPro"/>
</dbReference>
<comment type="similarity">
    <text evidence="2">Belongs to the FMO family.</text>
</comment>
<evidence type="ECO:0000256" key="4">
    <source>
        <dbReference type="ARBA" id="ARBA00022827"/>
    </source>
</evidence>
<keyword evidence="9" id="KW-1185">Reference proteome</keyword>
<evidence type="ECO:0000256" key="6">
    <source>
        <dbReference type="ARBA" id="ARBA00023002"/>
    </source>
</evidence>
<comment type="caution">
    <text evidence="8">The sequence shown here is derived from an EMBL/GenBank/DDBJ whole genome shotgun (WGS) entry which is preliminary data.</text>
</comment>
<keyword evidence="3" id="KW-0285">Flavoprotein</keyword>
<dbReference type="GO" id="GO:0004499">
    <property type="term" value="F:N,N-dimethylaniline monooxygenase activity"/>
    <property type="evidence" value="ECO:0007669"/>
    <property type="project" value="InterPro"/>
</dbReference>
<name>A0A9P8W836_9HYPO</name>
<dbReference type="OrthoDB" id="66881at2759"/>
<keyword evidence="5" id="KW-0521">NADP</keyword>
<evidence type="ECO:0000256" key="1">
    <source>
        <dbReference type="ARBA" id="ARBA00001974"/>
    </source>
</evidence>
<organism evidence="8 9">
    <name type="scientific">Thelonectria olida</name>
    <dbReference type="NCBI Taxonomy" id="1576542"/>
    <lineage>
        <taxon>Eukaryota</taxon>
        <taxon>Fungi</taxon>
        <taxon>Dikarya</taxon>
        <taxon>Ascomycota</taxon>
        <taxon>Pezizomycotina</taxon>
        <taxon>Sordariomycetes</taxon>
        <taxon>Hypocreomycetidae</taxon>
        <taxon>Hypocreales</taxon>
        <taxon>Nectriaceae</taxon>
        <taxon>Thelonectria</taxon>
    </lineage>
</organism>
<dbReference type="InterPro" id="IPR020946">
    <property type="entry name" value="Flavin_mOase-like"/>
</dbReference>
<dbReference type="PRINTS" id="PR00370">
    <property type="entry name" value="FMOXYGENASE"/>
</dbReference>
<keyword evidence="6" id="KW-0560">Oxidoreductase</keyword>
<evidence type="ECO:0000256" key="2">
    <source>
        <dbReference type="ARBA" id="ARBA00009183"/>
    </source>
</evidence>
<proteinExistence type="inferred from homology"/>
<dbReference type="Pfam" id="PF13450">
    <property type="entry name" value="NAD_binding_8"/>
    <property type="match status" value="1"/>
</dbReference>
<dbReference type="InterPro" id="IPR036188">
    <property type="entry name" value="FAD/NAD-bd_sf"/>
</dbReference>
<keyword evidence="4" id="KW-0274">FAD</keyword>
<evidence type="ECO:0008006" key="10">
    <source>
        <dbReference type="Google" id="ProtNLM"/>
    </source>
</evidence>
<dbReference type="Gene3D" id="3.50.50.60">
    <property type="entry name" value="FAD/NAD(P)-binding domain"/>
    <property type="match status" value="2"/>
</dbReference>
<gene>
    <name evidence="8" type="ORF">B0T10DRAFT_457810</name>
</gene>
<dbReference type="EMBL" id="JAGPYM010000007">
    <property type="protein sequence ID" value="KAH6892088.1"/>
    <property type="molecule type" value="Genomic_DNA"/>
</dbReference>
<dbReference type="Pfam" id="PF00743">
    <property type="entry name" value="FMO-like"/>
    <property type="match status" value="2"/>
</dbReference>
<dbReference type="AlphaFoldDB" id="A0A9P8W836"/>
<reference evidence="8 9" key="1">
    <citation type="journal article" date="2021" name="Nat. Commun.">
        <title>Genetic determinants of endophytism in the Arabidopsis root mycobiome.</title>
        <authorList>
            <person name="Mesny F."/>
            <person name="Miyauchi S."/>
            <person name="Thiergart T."/>
            <person name="Pickel B."/>
            <person name="Atanasova L."/>
            <person name="Karlsson M."/>
            <person name="Huettel B."/>
            <person name="Barry K.W."/>
            <person name="Haridas S."/>
            <person name="Chen C."/>
            <person name="Bauer D."/>
            <person name="Andreopoulos W."/>
            <person name="Pangilinan J."/>
            <person name="LaButti K."/>
            <person name="Riley R."/>
            <person name="Lipzen A."/>
            <person name="Clum A."/>
            <person name="Drula E."/>
            <person name="Henrissat B."/>
            <person name="Kohler A."/>
            <person name="Grigoriev I.V."/>
            <person name="Martin F.M."/>
            <person name="Hacquard S."/>
        </authorList>
    </citation>
    <scope>NUCLEOTIDE SEQUENCE [LARGE SCALE GENOMIC DNA]</scope>
    <source>
        <strain evidence="8 9">MPI-CAGE-CH-0241</strain>
    </source>
</reference>
<evidence type="ECO:0000313" key="9">
    <source>
        <dbReference type="Proteomes" id="UP000777438"/>
    </source>
</evidence>
<dbReference type="PANTHER" id="PTHR23023">
    <property type="entry name" value="DIMETHYLANILINE MONOOXYGENASE"/>
    <property type="match status" value="1"/>
</dbReference>
<evidence type="ECO:0000313" key="8">
    <source>
        <dbReference type="EMBL" id="KAH6892088.1"/>
    </source>
</evidence>
<comment type="cofactor">
    <cofactor evidence="1">
        <name>FAD</name>
        <dbReference type="ChEBI" id="CHEBI:57692"/>
    </cofactor>
</comment>
<accession>A0A9P8W836</accession>
<dbReference type="FunFam" id="3.50.50.60:FF:000138">
    <property type="entry name" value="Flavin-containing monooxygenase"/>
    <property type="match status" value="1"/>
</dbReference>